<dbReference type="InterPro" id="IPR037272">
    <property type="entry name" value="SNS_sf"/>
</dbReference>
<feature type="binding site" evidence="6">
    <location>
        <position position="40"/>
    </location>
    <ligand>
        <name>Na(+)</name>
        <dbReference type="ChEBI" id="CHEBI:29101"/>
        <label>1</label>
    </ligand>
</feature>
<sequence length="629" mass="70717">MESRVAVPEEGEKLDQEVKDQVKERGQWTNKMEFVLSVAGEIIGLGNVWRFPYLCYKNGGGAFFIPYFIFFFTCGIPVFFLEVALGQYTSQGSVTAWQKICPLLQGIGVASVVIEAYLNVYYIVILAWALFYLFSSFTSELPWMSCAHSWNTERCVDFLNRSAANTATSPGNVTSPVMEFWERRVLGITAGIHELGALRWELALCLLLAWVICYFCIWKGVKSTGKVVYFTATFPYLMLLVLLIRGVMLPGAYEGIIYYVKPDLLRLKDPQVWMDAGTQIFFSFAICQGCLTALGSYNKYHNNCYRDCIALCFLNSATSFVAGFVVFSILGFMSQEQGVPISEVAESGPGLAFIAFPKAVTMMPLSQLWSCLFFIMLIFLGLDSQLRKSGRRELLILAVSVTCYLIGLFLVTEGGMYIFQLFDYYASSGICLLFLSVFEVICIGWVYGANRFYDNIEDMIGYRPWPLVKLSWLLLTPGLCLATFFFSLSKYTPLKYNNVYVYPPWGYSIGWLLALSSMSCVPLFITITLLRTRGSFKKRLRQLVTPDPSLPQPKPHLHLEGGPGRDGRPFHPSGQPSPPPPLTVLLRSSVMPVNGPVWWSRHGPTGARCACQNTPSSLGRRWSFWSLPC</sequence>
<feature type="transmembrane region" description="Helical" evidence="10">
    <location>
        <begin position="424"/>
        <end position="449"/>
    </location>
</feature>
<dbReference type="Proteomes" id="UP000694723">
    <property type="component" value="Unplaced"/>
</dbReference>
<feature type="compositionally biased region" description="Basic and acidic residues" evidence="9">
    <location>
        <begin position="557"/>
        <end position="569"/>
    </location>
</feature>
<feature type="binding site" evidence="6">
    <location>
        <position position="47"/>
    </location>
    <ligand>
        <name>Na(+)</name>
        <dbReference type="ChEBI" id="CHEBI:29101"/>
        <label>1</label>
    </ligand>
</feature>
<feature type="transmembrane region" description="Helical" evidence="10">
    <location>
        <begin position="34"/>
        <end position="52"/>
    </location>
</feature>
<dbReference type="PROSITE" id="PS00610">
    <property type="entry name" value="NA_NEUROTRAN_SYMP_1"/>
    <property type="match status" value="1"/>
</dbReference>
<feature type="transmembrane region" description="Helical" evidence="10">
    <location>
        <begin position="309"/>
        <end position="333"/>
    </location>
</feature>
<name>A0A8D1QXH3_PIG</name>
<keyword evidence="4 10" id="KW-1133">Transmembrane helix</keyword>
<keyword evidence="5 10" id="KW-0472">Membrane</keyword>
<keyword evidence="2 8" id="KW-0813">Transport</keyword>
<feature type="transmembrane region" description="Helical" evidence="10">
    <location>
        <begin position="237"/>
        <end position="260"/>
    </location>
</feature>
<dbReference type="PRINTS" id="PR00176">
    <property type="entry name" value="NANEUSMPORT"/>
</dbReference>
<dbReference type="Pfam" id="PF00209">
    <property type="entry name" value="SNF"/>
    <property type="match status" value="1"/>
</dbReference>
<feature type="transmembrane region" description="Helical" evidence="10">
    <location>
        <begin position="64"/>
        <end position="85"/>
    </location>
</feature>
<dbReference type="Proteomes" id="UP000694720">
    <property type="component" value="Unplaced"/>
</dbReference>
<feature type="transmembrane region" description="Helical" evidence="10">
    <location>
        <begin position="280"/>
        <end position="297"/>
    </location>
</feature>
<feature type="binding site" evidence="6">
    <location>
        <position position="384"/>
    </location>
    <ligand>
        <name>Na(+)</name>
        <dbReference type="ChEBI" id="CHEBI:29101"/>
        <label>1</label>
    </ligand>
</feature>
<evidence type="ECO:0000256" key="5">
    <source>
        <dbReference type="ARBA" id="ARBA00023136"/>
    </source>
</evidence>
<dbReference type="Ensembl" id="ENSSSCT00060100735.1">
    <property type="protein sequence ID" value="ENSSSCP00060043767.1"/>
    <property type="gene ID" value="ENSSSCG00060073567.1"/>
</dbReference>
<evidence type="ECO:0000256" key="1">
    <source>
        <dbReference type="ARBA" id="ARBA00004141"/>
    </source>
</evidence>
<evidence type="ECO:0000256" key="4">
    <source>
        <dbReference type="ARBA" id="ARBA00022989"/>
    </source>
</evidence>
<keyword evidence="6" id="KW-0915">Sodium</keyword>
<dbReference type="Ensembl" id="ENSSSCT00035025703.1">
    <property type="protein sequence ID" value="ENSSSCP00035009743.1"/>
    <property type="gene ID" value="ENSSSCG00035019807.1"/>
</dbReference>
<feature type="binding site" evidence="6">
    <location>
        <position position="283"/>
    </location>
    <ligand>
        <name>Na(+)</name>
        <dbReference type="ChEBI" id="CHEBI:29101"/>
        <label>1</label>
    </ligand>
</feature>
<dbReference type="InterPro" id="IPR000175">
    <property type="entry name" value="Na/ntran_symport"/>
</dbReference>
<dbReference type="Ensembl" id="ENSSSCT00040100249.1">
    <property type="protein sequence ID" value="ENSSSCP00040045019.1"/>
    <property type="gene ID" value="ENSSSCG00040072660.1"/>
</dbReference>
<feature type="transmembrane region" description="Helical" evidence="10">
    <location>
        <begin position="197"/>
        <end position="217"/>
    </location>
</feature>
<feature type="transmembrane region" description="Helical" evidence="10">
    <location>
        <begin position="365"/>
        <end position="382"/>
    </location>
</feature>
<evidence type="ECO:0000256" key="2">
    <source>
        <dbReference type="ARBA" id="ARBA00022448"/>
    </source>
</evidence>
<dbReference type="PROSITE" id="PS50267">
    <property type="entry name" value="NA_NEUROTRAN_SYMP_3"/>
    <property type="match status" value="1"/>
</dbReference>
<dbReference type="Ensembl" id="ENSSSCT00055031937.1">
    <property type="protein sequence ID" value="ENSSSCP00055025426.1"/>
    <property type="gene ID" value="ENSSSCG00055016160.1"/>
</dbReference>
<evidence type="ECO:0000256" key="7">
    <source>
        <dbReference type="PIRSR" id="PIRSR600175-2"/>
    </source>
</evidence>
<evidence type="ECO:0000256" key="8">
    <source>
        <dbReference type="RuleBase" id="RU003732"/>
    </source>
</evidence>
<feature type="region of interest" description="Disordered" evidence="9">
    <location>
        <begin position="545"/>
        <end position="578"/>
    </location>
</feature>
<feature type="disulfide bond" evidence="7">
    <location>
        <begin position="146"/>
        <end position="155"/>
    </location>
</feature>
<feature type="binding site" evidence="6">
    <location>
        <position position="380"/>
    </location>
    <ligand>
        <name>Na(+)</name>
        <dbReference type="ChEBI" id="CHEBI:29101"/>
        <label>1</label>
    </ligand>
</feature>
<dbReference type="PROSITE" id="PS00754">
    <property type="entry name" value="NA_NEUROTRAN_SYMP_2"/>
    <property type="match status" value="1"/>
</dbReference>
<evidence type="ECO:0000256" key="6">
    <source>
        <dbReference type="PIRSR" id="PIRSR600175-1"/>
    </source>
</evidence>
<reference evidence="11" key="1">
    <citation type="submission" date="2025-05" db="UniProtKB">
        <authorList>
            <consortium name="Ensembl"/>
        </authorList>
    </citation>
    <scope>IDENTIFICATION</scope>
</reference>
<feature type="transmembrane region" description="Helical" evidence="10">
    <location>
        <begin position="509"/>
        <end position="530"/>
    </location>
</feature>
<feature type="binding site" evidence="6">
    <location>
        <position position="383"/>
    </location>
    <ligand>
        <name>Na(+)</name>
        <dbReference type="ChEBI" id="CHEBI:29101"/>
        <label>1</label>
    </ligand>
</feature>
<keyword evidence="7" id="KW-1015">Disulfide bond</keyword>
<proteinExistence type="inferred from homology"/>
<dbReference type="GO" id="GO:0046872">
    <property type="term" value="F:metal ion binding"/>
    <property type="evidence" value="ECO:0007669"/>
    <property type="project" value="UniProtKB-KW"/>
</dbReference>
<keyword evidence="8" id="KW-0769">Symport</keyword>
<evidence type="ECO:0000256" key="9">
    <source>
        <dbReference type="SAM" id="MobiDB-lite"/>
    </source>
</evidence>
<keyword evidence="3 8" id="KW-0812">Transmembrane</keyword>
<keyword evidence="6" id="KW-0479">Metal-binding</keyword>
<evidence type="ECO:0000256" key="10">
    <source>
        <dbReference type="SAM" id="Phobius"/>
    </source>
</evidence>
<dbReference type="PANTHER" id="PTHR11616">
    <property type="entry name" value="SODIUM/CHLORIDE DEPENDENT TRANSPORTER"/>
    <property type="match status" value="1"/>
</dbReference>
<dbReference type="GO" id="GO:0016020">
    <property type="term" value="C:membrane"/>
    <property type="evidence" value="ECO:0007669"/>
    <property type="project" value="UniProtKB-SubCell"/>
</dbReference>
<comment type="similarity">
    <text evidence="8">Belongs to the sodium:neurotransmitter symporter (SNF) (TC 2.A.22) family.</text>
</comment>
<dbReference type="Proteomes" id="UP000694724">
    <property type="component" value="Unplaced"/>
</dbReference>
<evidence type="ECO:0000256" key="3">
    <source>
        <dbReference type="ARBA" id="ARBA00022692"/>
    </source>
</evidence>
<protein>
    <recommendedName>
        <fullName evidence="8">Transporter</fullName>
    </recommendedName>
</protein>
<evidence type="ECO:0000313" key="11">
    <source>
        <dbReference type="Ensembl" id="ENSSSCP00055025426.1"/>
    </source>
</evidence>
<comment type="subcellular location">
    <subcellularLocation>
        <location evidence="1">Membrane</location>
        <topology evidence="1">Multi-pass membrane protein</topology>
    </subcellularLocation>
</comment>
<organism evidence="11 12">
    <name type="scientific">Sus scrofa</name>
    <name type="common">Pig</name>
    <dbReference type="NCBI Taxonomy" id="9823"/>
    <lineage>
        <taxon>Eukaryota</taxon>
        <taxon>Metazoa</taxon>
        <taxon>Chordata</taxon>
        <taxon>Craniata</taxon>
        <taxon>Vertebrata</taxon>
        <taxon>Euteleostomi</taxon>
        <taxon>Mammalia</taxon>
        <taxon>Eutheria</taxon>
        <taxon>Laurasiatheria</taxon>
        <taxon>Artiodactyla</taxon>
        <taxon>Suina</taxon>
        <taxon>Suidae</taxon>
        <taxon>Sus</taxon>
    </lineage>
</organism>
<evidence type="ECO:0000313" key="12">
    <source>
        <dbReference type="Proteomes" id="UP000694724"/>
    </source>
</evidence>
<feature type="transmembrane region" description="Helical" evidence="10">
    <location>
        <begin position="106"/>
        <end position="134"/>
    </location>
</feature>
<feature type="binding site" evidence="6">
    <location>
        <position position="315"/>
    </location>
    <ligand>
        <name>Na(+)</name>
        <dbReference type="ChEBI" id="CHEBI:29101"/>
        <label>1</label>
    </ligand>
</feature>
<dbReference type="Proteomes" id="UP000694722">
    <property type="component" value="Unplaced"/>
</dbReference>
<feature type="transmembrane region" description="Helical" evidence="10">
    <location>
        <begin position="394"/>
        <end position="412"/>
    </location>
</feature>
<dbReference type="SUPFAM" id="SSF161070">
    <property type="entry name" value="SNF-like"/>
    <property type="match status" value="1"/>
</dbReference>
<feature type="transmembrane region" description="Helical" evidence="10">
    <location>
        <begin position="470"/>
        <end position="489"/>
    </location>
</feature>
<accession>A0A8D1QXH3</accession>
<dbReference type="AlphaFoldDB" id="A0A8D1QXH3"/>
<dbReference type="PANTHER" id="PTHR11616:SF118">
    <property type="entry name" value="SODIUM- AND CHLORIDE-DEPENDENT BETAINE TRANSPORTER"/>
    <property type="match status" value="1"/>
</dbReference>
<dbReference type="GO" id="GO:0015293">
    <property type="term" value="F:symporter activity"/>
    <property type="evidence" value="ECO:0007669"/>
    <property type="project" value="UniProtKB-KW"/>
</dbReference>